<feature type="signal peptide" evidence="1">
    <location>
        <begin position="1"/>
        <end position="19"/>
    </location>
</feature>
<dbReference type="Gene3D" id="3.40.50.880">
    <property type="match status" value="1"/>
</dbReference>
<dbReference type="SUPFAM" id="SSF52317">
    <property type="entry name" value="Class I glutamine amidotransferase-like"/>
    <property type="match status" value="1"/>
</dbReference>
<name>A0A443YMR6_9SPHI</name>
<sequence length="261" mass="29020">MKKISIALVALSMSLTVYAQTVTVDNYYNKENRKLKDGRTEDFHYLWTDKTTSGFSILGETFLKNGAKALTTLTQAPTMQNLKKTDIYIIVDPDHLGDSPTPNYMDEKSVQTIANWVKEGGVLLLMGNDEANADLKHFNILAAKFGFTFNSDIILAVKDDEHFDYGGLSTLGSSLFKTSKHIFIKNAASIAIQHTATPILKTKDGKNAIVSAKYGKGIVLAVGDPWLYNEYTNGRLPARFENDKAADDLTQWLLEKTKKVQ</sequence>
<dbReference type="RefSeq" id="WP_128353395.1">
    <property type="nucleotide sequence ID" value="NZ_QMHN01000006.1"/>
</dbReference>
<dbReference type="InterPro" id="IPR029062">
    <property type="entry name" value="Class_I_gatase-like"/>
</dbReference>
<protein>
    <recommendedName>
        <fullName evidence="4">DUF4350 domain-containing protein</fullName>
    </recommendedName>
</protein>
<reference evidence="2 3" key="1">
    <citation type="submission" date="2018-06" db="EMBL/GenBank/DDBJ databases">
        <title>Pedobacter endophyticus sp. nov., an endophytic bacterium isolated from a leaf of Triticum aestivum.</title>
        <authorList>
            <person name="Zhang L."/>
        </authorList>
    </citation>
    <scope>NUCLEOTIDE SEQUENCE [LARGE SCALE GENOMIC DNA]</scope>
    <source>
        <strain evidence="2 3">CM134L-2</strain>
    </source>
</reference>
<dbReference type="AlphaFoldDB" id="A0A443YMR6"/>
<organism evidence="2 3">
    <name type="scientific">Pedobacter chitinilyticus</name>
    <dbReference type="NCBI Taxonomy" id="2233776"/>
    <lineage>
        <taxon>Bacteria</taxon>
        <taxon>Pseudomonadati</taxon>
        <taxon>Bacteroidota</taxon>
        <taxon>Sphingobacteriia</taxon>
        <taxon>Sphingobacteriales</taxon>
        <taxon>Sphingobacteriaceae</taxon>
        <taxon>Pedobacter</taxon>
    </lineage>
</organism>
<keyword evidence="3" id="KW-1185">Reference proteome</keyword>
<accession>A0A443YMR6</accession>
<dbReference type="OrthoDB" id="6381507at2"/>
<comment type="caution">
    <text evidence="2">The sequence shown here is derived from an EMBL/GenBank/DDBJ whole genome shotgun (WGS) entry which is preliminary data.</text>
</comment>
<dbReference type="Proteomes" id="UP000284120">
    <property type="component" value="Unassembled WGS sequence"/>
</dbReference>
<feature type="chain" id="PRO_5019076891" description="DUF4350 domain-containing protein" evidence="1">
    <location>
        <begin position="20"/>
        <end position="261"/>
    </location>
</feature>
<keyword evidence="1" id="KW-0732">Signal</keyword>
<evidence type="ECO:0000313" key="3">
    <source>
        <dbReference type="Proteomes" id="UP000284120"/>
    </source>
</evidence>
<evidence type="ECO:0008006" key="4">
    <source>
        <dbReference type="Google" id="ProtNLM"/>
    </source>
</evidence>
<evidence type="ECO:0000256" key="1">
    <source>
        <dbReference type="SAM" id="SignalP"/>
    </source>
</evidence>
<gene>
    <name evidence="2" type="ORF">DPV69_18140</name>
</gene>
<dbReference type="EMBL" id="SAYW01000006">
    <property type="protein sequence ID" value="RWU05082.1"/>
    <property type="molecule type" value="Genomic_DNA"/>
</dbReference>
<evidence type="ECO:0000313" key="2">
    <source>
        <dbReference type="EMBL" id="RWU05082.1"/>
    </source>
</evidence>
<proteinExistence type="predicted"/>